<dbReference type="HOGENOM" id="CLU_009583_0_4_5"/>
<geneLocation type="plasmid" evidence="3">
    <name>II</name>
</geneLocation>
<feature type="domain" description="Glycosyltransferase subfamily 4-like N-terminal" evidence="1">
    <location>
        <begin position="19"/>
        <end position="155"/>
    </location>
</feature>
<dbReference type="Pfam" id="PF13439">
    <property type="entry name" value="Glyco_transf_4"/>
    <property type="match status" value="1"/>
</dbReference>
<keyword evidence="3" id="KW-1185">Reference proteome</keyword>
<dbReference type="KEGG" id="ngg:RG540_PA13800"/>
<dbReference type="InterPro" id="IPR028098">
    <property type="entry name" value="Glyco_trans_4-like_N"/>
</dbReference>
<accession>A0A068T1X5</accession>
<reference evidence="3" key="1">
    <citation type="journal article" date="2014" name="BMC Genomics">
        <title>Genome sequencing of two Neorhizobium galegae strains reveals a noeT gene responsible for the unusual acetylation of the nodulation factors.</title>
        <authorList>
            <person name="Osterman J."/>
            <person name="Marsh J."/>
            <person name="Laine P.K."/>
            <person name="Zeng Z."/>
            <person name="Alatalo E."/>
            <person name="Sullivan J.T."/>
            <person name="Young J.P."/>
            <person name="Thomas-Oates J."/>
            <person name="Paulin L."/>
            <person name="Lindstrom K."/>
        </authorList>
    </citation>
    <scope>NUCLEOTIDE SEQUENCE [LARGE SCALE GENOMIC DNA]</scope>
    <source>
        <strain evidence="3">HAMBI 540</strain>
    </source>
</reference>
<dbReference type="RefSeq" id="WP_041365800.1">
    <property type="nucleotide sequence ID" value="NZ_HG938354.1"/>
</dbReference>
<dbReference type="OrthoDB" id="9790710at2"/>
<keyword evidence="2" id="KW-0614">Plasmid</keyword>
<dbReference type="PANTHER" id="PTHR12526:SF630">
    <property type="entry name" value="GLYCOSYLTRANSFERASE"/>
    <property type="match status" value="1"/>
</dbReference>
<dbReference type="eggNOG" id="COG0438">
    <property type="taxonomic scope" value="Bacteria"/>
</dbReference>
<dbReference type="GeneID" id="24261413"/>
<dbReference type="Gene3D" id="3.40.50.2000">
    <property type="entry name" value="Glycogen Phosphorylase B"/>
    <property type="match status" value="2"/>
</dbReference>
<evidence type="ECO:0000259" key="1">
    <source>
        <dbReference type="Pfam" id="PF13439"/>
    </source>
</evidence>
<organism evidence="2 3">
    <name type="scientific">Neorhizobium galegae bv. orientalis str. HAMBI 540</name>
    <dbReference type="NCBI Taxonomy" id="1028800"/>
    <lineage>
        <taxon>Bacteria</taxon>
        <taxon>Pseudomonadati</taxon>
        <taxon>Pseudomonadota</taxon>
        <taxon>Alphaproteobacteria</taxon>
        <taxon>Hyphomicrobiales</taxon>
        <taxon>Rhizobiaceae</taxon>
        <taxon>Rhizobium/Agrobacterium group</taxon>
        <taxon>Neorhizobium</taxon>
    </lineage>
</organism>
<evidence type="ECO:0000313" key="2">
    <source>
        <dbReference type="EMBL" id="CDN52056.1"/>
    </source>
</evidence>
<gene>
    <name evidence="2" type="ORF">RG540_PA13800</name>
</gene>
<evidence type="ECO:0000313" key="3">
    <source>
        <dbReference type="Proteomes" id="UP000028181"/>
    </source>
</evidence>
<dbReference type="SUPFAM" id="SSF53756">
    <property type="entry name" value="UDP-Glycosyltransferase/glycogen phosphorylase"/>
    <property type="match status" value="1"/>
</dbReference>
<dbReference type="Pfam" id="PF13692">
    <property type="entry name" value="Glyco_trans_1_4"/>
    <property type="match status" value="1"/>
</dbReference>
<dbReference type="GO" id="GO:0016757">
    <property type="term" value="F:glycosyltransferase activity"/>
    <property type="evidence" value="ECO:0007669"/>
    <property type="project" value="UniProtKB-ARBA"/>
</dbReference>
<keyword evidence="2" id="KW-0808">Transferase</keyword>
<protein>
    <submittedName>
        <fullName evidence="2">Glycosyltransferase, family 1</fullName>
    </submittedName>
</protein>
<sequence length="358" mass="38446">MRIMHVLNHTRRLNGNVHAAVDLACAQVKLGHTVCMASGGGDFDGLLARNRVETVFVDQQRKPLTVLKSLWGLRRLIRDWKPDIVHAHMMTSAVLSVPACRLSSTPLITTVHNAFEKSAVLMGLGTRVIAVSEAVGKSMQERGISASKLRVVLNGTIGSARFEGRDRTPASLRGPSILFVGGLHPRKGLPDLLEAFRLAYKQYPDSHLYIAGGGPFEAAYRQLAGETGCASAITFVGAIDEPFPYMLGADIFVLPSHADPAPLVLSEAREAACAVIGTDVDGIPQLLGFGEAGILVPPRDPQALAAVLCDLLADPERLDMWKAKSQLHINNLTIERVARETLSVYKSALSPGTEVVPA</sequence>
<dbReference type="AlphaFoldDB" id="A0A068T1X5"/>
<dbReference type="CDD" id="cd03801">
    <property type="entry name" value="GT4_PimA-like"/>
    <property type="match status" value="1"/>
</dbReference>
<proteinExistence type="predicted"/>
<name>A0A068T1X5_NEOGA</name>
<dbReference type="EMBL" id="HG938354">
    <property type="protein sequence ID" value="CDN52056.1"/>
    <property type="molecule type" value="Genomic_DNA"/>
</dbReference>
<dbReference type="PATRIC" id="fig|1028800.3.peg.6027"/>
<dbReference type="PANTHER" id="PTHR12526">
    <property type="entry name" value="GLYCOSYLTRANSFERASE"/>
    <property type="match status" value="1"/>
</dbReference>
<dbReference type="Proteomes" id="UP000028181">
    <property type="component" value="Plasmid pHAMBI540a"/>
</dbReference>